<dbReference type="Proteomes" id="UP001500897">
    <property type="component" value="Unassembled WGS sequence"/>
</dbReference>
<name>A0ABN2XFK8_9ACTN</name>
<accession>A0ABN2XFK8</accession>
<gene>
    <name evidence="2" type="ORF">GCM10009759_49620</name>
</gene>
<sequence length="70" mass="7301">MLAALDAVSGIQYGAAAGDPELLERGLRTPARLRDPSLGGLTRVVIDSGGPTPAGCRGRFRSRSPAGRRR</sequence>
<protein>
    <submittedName>
        <fullName evidence="2">Uncharacterized protein</fullName>
    </submittedName>
</protein>
<proteinExistence type="predicted"/>
<evidence type="ECO:0000313" key="3">
    <source>
        <dbReference type="Proteomes" id="UP001500897"/>
    </source>
</evidence>
<organism evidence="2 3">
    <name type="scientific">Kitasatospora saccharophila</name>
    <dbReference type="NCBI Taxonomy" id="407973"/>
    <lineage>
        <taxon>Bacteria</taxon>
        <taxon>Bacillati</taxon>
        <taxon>Actinomycetota</taxon>
        <taxon>Actinomycetes</taxon>
        <taxon>Kitasatosporales</taxon>
        <taxon>Streptomycetaceae</taxon>
        <taxon>Kitasatospora</taxon>
    </lineage>
</organism>
<evidence type="ECO:0000256" key="1">
    <source>
        <dbReference type="SAM" id="MobiDB-lite"/>
    </source>
</evidence>
<feature type="region of interest" description="Disordered" evidence="1">
    <location>
        <begin position="42"/>
        <end position="70"/>
    </location>
</feature>
<dbReference type="EMBL" id="BAAANS010000036">
    <property type="protein sequence ID" value="GAA2109196.1"/>
    <property type="molecule type" value="Genomic_DNA"/>
</dbReference>
<reference evidence="2 3" key="1">
    <citation type="journal article" date="2019" name="Int. J. Syst. Evol. Microbiol.">
        <title>The Global Catalogue of Microorganisms (GCM) 10K type strain sequencing project: providing services to taxonomists for standard genome sequencing and annotation.</title>
        <authorList>
            <consortium name="The Broad Institute Genomics Platform"/>
            <consortium name="The Broad Institute Genome Sequencing Center for Infectious Disease"/>
            <person name="Wu L."/>
            <person name="Ma J."/>
        </authorList>
    </citation>
    <scope>NUCLEOTIDE SEQUENCE [LARGE SCALE GENOMIC DNA]</scope>
    <source>
        <strain evidence="2 3">JCM 14559</strain>
    </source>
</reference>
<dbReference type="RefSeq" id="WP_380276115.1">
    <property type="nucleotide sequence ID" value="NZ_JBHTGA010000001.1"/>
</dbReference>
<comment type="caution">
    <text evidence="2">The sequence shown here is derived from an EMBL/GenBank/DDBJ whole genome shotgun (WGS) entry which is preliminary data.</text>
</comment>
<evidence type="ECO:0000313" key="2">
    <source>
        <dbReference type="EMBL" id="GAA2109196.1"/>
    </source>
</evidence>
<keyword evidence="3" id="KW-1185">Reference proteome</keyword>
<feature type="compositionally biased region" description="Basic residues" evidence="1">
    <location>
        <begin position="58"/>
        <end position="70"/>
    </location>
</feature>